<evidence type="ECO:0000256" key="10">
    <source>
        <dbReference type="ARBA" id="ARBA00022989"/>
    </source>
</evidence>
<keyword evidence="8 15" id="KW-0418">Kinase</keyword>
<proteinExistence type="predicted"/>
<dbReference type="Gene3D" id="3.30.565.10">
    <property type="entry name" value="Histidine kinase-like ATPase, C-terminal domain"/>
    <property type="match status" value="1"/>
</dbReference>
<sequence length="472" mass="51384">MRSIRARTLALVLGVLSLSLSLITYKSYRDAQHEIEELFDAQLAQTARMLAGLVGRGMAEREREEVQAMLDEALGLQFLPGGHGALSLGHRYEGKLAFQVFDEQGRLLLHSASAAHTLFSGLLAEVPAALADERLVGYHLLETEPFRWRVFALHDRIDRRWILVGEREDVRGELAGKIAQRSLLPDLVGLPLLALLVWLAIGCGLTPLERMVGLIRARDPNNLAPLLLAPLPRELEPVMAALNRLLLQVTQLLERERQLLAAAAHELRTPLAVLRIHAQNALEAPDPADRDEALRQLGPGVERATRVVGQLLALARLEPAAVQLNMIPLDLAVLLRNELAELTPLALAKRQELTLETSGAGGYELRGDAPSLAILVQNLVANAVQYTPDGGRVRLQLEAAADSLLLRVQDSGPGIPPALREKVFERFFREGGGQGAGLGLSIVRRAVELHGGEIALGESPLGGLEVSVYLPR</sequence>
<dbReference type="Pfam" id="PF00512">
    <property type="entry name" value="HisKA"/>
    <property type="match status" value="1"/>
</dbReference>
<dbReference type="OrthoDB" id="9809766at2"/>
<evidence type="ECO:0000256" key="7">
    <source>
        <dbReference type="ARBA" id="ARBA00022741"/>
    </source>
</evidence>
<evidence type="ECO:0000256" key="11">
    <source>
        <dbReference type="ARBA" id="ARBA00023012"/>
    </source>
</evidence>
<dbReference type="PANTHER" id="PTHR45436:SF14">
    <property type="entry name" value="SENSOR PROTEIN QSEC"/>
    <property type="match status" value="1"/>
</dbReference>
<dbReference type="GO" id="GO:0005886">
    <property type="term" value="C:plasma membrane"/>
    <property type="evidence" value="ECO:0007669"/>
    <property type="project" value="TreeGrafter"/>
</dbReference>
<dbReference type="CDD" id="cd00082">
    <property type="entry name" value="HisKA"/>
    <property type="match status" value="1"/>
</dbReference>
<dbReference type="CDD" id="cd00075">
    <property type="entry name" value="HATPase"/>
    <property type="match status" value="1"/>
</dbReference>
<dbReference type="PANTHER" id="PTHR45436">
    <property type="entry name" value="SENSOR HISTIDINE KINASE YKOH"/>
    <property type="match status" value="1"/>
</dbReference>
<evidence type="ECO:0000256" key="13">
    <source>
        <dbReference type="SAM" id="Phobius"/>
    </source>
</evidence>
<dbReference type="Pfam" id="PF02518">
    <property type="entry name" value="HATPase_c"/>
    <property type="match status" value="1"/>
</dbReference>
<evidence type="ECO:0000256" key="5">
    <source>
        <dbReference type="ARBA" id="ARBA00022679"/>
    </source>
</evidence>
<keyword evidence="6 13" id="KW-0812">Transmembrane</keyword>
<keyword evidence="5" id="KW-0808">Transferase</keyword>
<reference evidence="15 16" key="1">
    <citation type="submission" date="2016-10" db="EMBL/GenBank/DDBJ databases">
        <authorList>
            <person name="de Groot N.N."/>
        </authorList>
    </citation>
    <scope>NUCLEOTIDE SEQUENCE [LARGE SCALE GENOMIC DNA]</scope>
    <source>
        <strain evidence="15 16">DSM 373</strain>
    </source>
</reference>
<keyword evidence="12 13" id="KW-0472">Membrane</keyword>
<dbReference type="EMBL" id="FNYQ01000057">
    <property type="protein sequence ID" value="SEJ17972.1"/>
    <property type="molecule type" value="Genomic_DNA"/>
</dbReference>
<evidence type="ECO:0000256" key="9">
    <source>
        <dbReference type="ARBA" id="ARBA00022840"/>
    </source>
</evidence>
<dbReference type="SUPFAM" id="SSF47384">
    <property type="entry name" value="Homodimeric domain of signal transducing histidine kinase"/>
    <property type="match status" value="1"/>
</dbReference>
<dbReference type="InterPro" id="IPR003661">
    <property type="entry name" value="HisK_dim/P_dom"/>
</dbReference>
<dbReference type="SUPFAM" id="SSF55874">
    <property type="entry name" value="ATPase domain of HSP90 chaperone/DNA topoisomerase II/histidine kinase"/>
    <property type="match status" value="1"/>
</dbReference>
<organism evidence="15 16">
    <name type="scientific">Azotobacter beijerinckii</name>
    <dbReference type="NCBI Taxonomy" id="170623"/>
    <lineage>
        <taxon>Bacteria</taxon>
        <taxon>Pseudomonadati</taxon>
        <taxon>Pseudomonadota</taxon>
        <taxon>Gammaproteobacteria</taxon>
        <taxon>Pseudomonadales</taxon>
        <taxon>Pseudomonadaceae</taxon>
        <taxon>Azotobacter</taxon>
    </lineage>
</organism>
<dbReference type="Proteomes" id="UP000199250">
    <property type="component" value="Unassembled WGS sequence"/>
</dbReference>
<dbReference type="GO" id="GO:0005524">
    <property type="term" value="F:ATP binding"/>
    <property type="evidence" value="ECO:0007669"/>
    <property type="project" value="UniProtKB-KW"/>
</dbReference>
<dbReference type="AlphaFoldDB" id="A0A1H6WZQ5"/>
<keyword evidence="4" id="KW-0597">Phosphoprotein</keyword>
<evidence type="ECO:0000256" key="8">
    <source>
        <dbReference type="ARBA" id="ARBA00022777"/>
    </source>
</evidence>
<feature type="transmembrane region" description="Helical" evidence="13">
    <location>
        <begin position="187"/>
        <end position="208"/>
    </location>
</feature>
<evidence type="ECO:0000256" key="4">
    <source>
        <dbReference type="ARBA" id="ARBA00022553"/>
    </source>
</evidence>
<dbReference type="PRINTS" id="PR00344">
    <property type="entry name" value="BCTRLSENSOR"/>
</dbReference>
<dbReference type="InterPro" id="IPR036890">
    <property type="entry name" value="HATPase_C_sf"/>
</dbReference>
<dbReference type="SMART" id="SM00388">
    <property type="entry name" value="HisKA"/>
    <property type="match status" value="1"/>
</dbReference>
<evidence type="ECO:0000256" key="6">
    <source>
        <dbReference type="ARBA" id="ARBA00022692"/>
    </source>
</evidence>
<dbReference type="InterPro" id="IPR004358">
    <property type="entry name" value="Sig_transdc_His_kin-like_C"/>
</dbReference>
<keyword evidence="7" id="KW-0547">Nucleotide-binding</keyword>
<keyword evidence="11" id="KW-0902">Two-component regulatory system</keyword>
<evidence type="ECO:0000313" key="16">
    <source>
        <dbReference type="Proteomes" id="UP000199250"/>
    </source>
</evidence>
<evidence type="ECO:0000256" key="12">
    <source>
        <dbReference type="ARBA" id="ARBA00023136"/>
    </source>
</evidence>
<dbReference type="InterPro" id="IPR050428">
    <property type="entry name" value="TCS_sensor_his_kinase"/>
</dbReference>
<comment type="catalytic activity">
    <reaction evidence="1">
        <text>ATP + protein L-histidine = ADP + protein N-phospho-L-histidine.</text>
        <dbReference type="EC" id="2.7.13.3"/>
    </reaction>
</comment>
<dbReference type="EC" id="2.7.13.3" evidence="3"/>
<name>A0A1H6WZQ5_9GAMM</name>
<dbReference type="GO" id="GO:0000155">
    <property type="term" value="F:phosphorelay sensor kinase activity"/>
    <property type="evidence" value="ECO:0007669"/>
    <property type="project" value="InterPro"/>
</dbReference>
<keyword evidence="9" id="KW-0067">ATP-binding</keyword>
<comment type="subcellular location">
    <subcellularLocation>
        <location evidence="2">Membrane</location>
        <topology evidence="2">Multi-pass membrane protein</topology>
    </subcellularLocation>
</comment>
<evidence type="ECO:0000259" key="14">
    <source>
        <dbReference type="PROSITE" id="PS50109"/>
    </source>
</evidence>
<evidence type="ECO:0000256" key="2">
    <source>
        <dbReference type="ARBA" id="ARBA00004141"/>
    </source>
</evidence>
<keyword evidence="10 13" id="KW-1133">Transmembrane helix</keyword>
<dbReference type="PROSITE" id="PS50109">
    <property type="entry name" value="HIS_KIN"/>
    <property type="match status" value="1"/>
</dbReference>
<dbReference type="InterPro" id="IPR036097">
    <property type="entry name" value="HisK_dim/P_sf"/>
</dbReference>
<evidence type="ECO:0000313" key="15">
    <source>
        <dbReference type="EMBL" id="SEJ17972.1"/>
    </source>
</evidence>
<dbReference type="InterPro" id="IPR003594">
    <property type="entry name" value="HATPase_dom"/>
</dbReference>
<dbReference type="Gene3D" id="1.10.287.130">
    <property type="match status" value="1"/>
</dbReference>
<feature type="domain" description="Histidine kinase" evidence="14">
    <location>
        <begin position="262"/>
        <end position="472"/>
    </location>
</feature>
<accession>A0A1H6WZQ5</accession>
<dbReference type="RefSeq" id="WP_090733188.1">
    <property type="nucleotide sequence ID" value="NZ_FNYQ01000057.1"/>
</dbReference>
<dbReference type="SMART" id="SM00387">
    <property type="entry name" value="HATPase_c"/>
    <property type="match status" value="1"/>
</dbReference>
<evidence type="ECO:0000256" key="1">
    <source>
        <dbReference type="ARBA" id="ARBA00000085"/>
    </source>
</evidence>
<gene>
    <name evidence="15" type="ORF">SAMN04244572_03023</name>
</gene>
<dbReference type="InterPro" id="IPR005467">
    <property type="entry name" value="His_kinase_dom"/>
</dbReference>
<protein>
    <recommendedName>
        <fullName evidence="3">histidine kinase</fullName>
        <ecNumber evidence="3">2.7.13.3</ecNumber>
    </recommendedName>
</protein>
<evidence type="ECO:0000256" key="3">
    <source>
        <dbReference type="ARBA" id="ARBA00012438"/>
    </source>
</evidence>